<evidence type="ECO:0000313" key="2">
    <source>
        <dbReference type="Proteomes" id="UP000037035"/>
    </source>
</evidence>
<name>A0A0L6VU67_9BASI</name>
<gene>
    <name evidence="1" type="ORF">VP01_104g1</name>
</gene>
<dbReference type="AlphaFoldDB" id="A0A0L6VU67"/>
<dbReference type="EMBL" id="LAVV01000555">
    <property type="protein sequence ID" value="KNZ64253.1"/>
    <property type="molecule type" value="Genomic_DNA"/>
</dbReference>
<organism evidence="1 2">
    <name type="scientific">Puccinia sorghi</name>
    <dbReference type="NCBI Taxonomy" id="27349"/>
    <lineage>
        <taxon>Eukaryota</taxon>
        <taxon>Fungi</taxon>
        <taxon>Dikarya</taxon>
        <taxon>Basidiomycota</taxon>
        <taxon>Pucciniomycotina</taxon>
        <taxon>Pucciniomycetes</taxon>
        <taxon>Pucciniales</taxon>
        <taxon>Pucciniaceae</taxon>
        <taxon>Puccinia</taxon>
    </lineage>
</organism>
<sequence length="97" mass="11201">MRTQAFLACGLQRDNRGYKRQQDSSSRCKRLKISGLQSLYNTACDWKRNGILDADAVNGVKMHRLMMCSDQKHFLCYYWDILDPIMGSRSVAKPLQP</sequence>
<protein>
    <submittedName>
        <fullName evidence="1">Uncharacterized protein</fullName>
    </submittedName>
</protein>
<comment type="caution">
    <text evidence="1">The sequence shown here is derived from an EMBL/GenBank/DDBJ whole genome shotgun (WGS) entry which is preliminary data.</text>
</comment>
<proteinExistence type="predicted"/>
<keyword evidence="2" id="KW-1185">Reference proteome</keyword>
<dbReference type="OrthoDB" id="129012at2759"/>
<reference evidence="1 2" key="1">
    <citation type="submission" date="2015-08" db="EMBL/GenBank/DDBJ databases">
        <title>Next Generation Sequencing and Analysis of the Genome of Puccinia sorghi L Schw, the Causal Agent of Maize Common Rust.</title>
        <authorList>
            <person name="Rochi L."/>
            <person name="Burguener G."/>
            <person name="Darino M."/>
            <person name="Turjanski A."/>
            <person name="Kreff E."/>
            <person name="Dieguez M.J."/>
            <person name="Sacco F."/>
        </authorList>
    </citation>
    <scope>NUCLEOTIDE SEQUENCE [LARGE SCALE GENOMIC DNA]</scope>
    <source>
        <strain evidence="1 2">RO10H11247</strain>
    </source>
</reference>
<dbReference type="STRING" id="27349.A0A0L6VU67"/>
<dbReference type="VEuPathDB" id="FungiDB:VP01_104g1"/>
<dbReference type="Proteomes" id="UP000037035">
    <property type="component" value="Unassembled WGS sequence"/>
</dbReference>
<evidence type="ECO:0000313" key="1">
    <source>
        <dbReference type="EMBL" id="KNZ64253.1"/>
    </source>
</evidence>
<accession>A0A0L6VU67</accession>